<comment type="subcellular location">
    <subcellularLocation>
        <location evidence="1">Membrane</location>
    </subcellularLocation>
</comment>
<dbReference type="Pfam" id="PF01103">
    <property type="entry name" value="Omp85"/>
    <property type="match status" value="1"/>
</dbReference>
<proteinExistence type="predicted"/>
<evidence type="ECO:0000313" key="6">
    <source>
        <dbReference type="Proteomes" id="UP001597216"/>
    </source>
</evidence>
<comment type="caution">
    <text evidence="5">The sequence shown here is derived from an EMBL/GenBank/DDBJ whole genome shotgun (WGS) entry which is preliminary data.</text>
</comment>
<evidence type="ECO:0000259" key="4">
    <source>
        <dbReference type="Pfam" id="PF01103"/>
    </source>
</evidence>
<protein>
    <submittedName>
        <fullName evidence="5">Autotransporter assembly complex family protein</fullName>
    </submittedName>
</protein>
<dbReference type="Proteomes" id="UP001597216">
    <property type="component" value="Unassembled WGS sequence"/>
</dbReference>
<keyword evidence="2" id="KW-0812">Transmembrane</keyword>
<keyword evidence="3" id="KW-0472">Membrane</keyword>
<sequence>MGRLVYAVAASAALLVQMGPGGARAEAPKAGLQGDLPSRLRSALAEAIGYTDQPIENRFEARRRAREAASDALAVLRSEGYYGAEAEPEVGEGDTPQPVVRVTPHRRFLIADPQISWSGEAPPPTVQAAAEAVMGLANGQAGRAGDVVGAEGRIVAAVQKRGFADVAAEPREVIVDHADQTVRPTYRIAAGSLVRLDGVRLVTTGRTNPAWLDRLAPWAPGDAYDPEDVGELERRLLDTGVYESVTVALAPRSEATLQGLRPVIVSLADRSKRQLEIGASYSTSEGAGADARLTRYNILGRADTVAVFAKGSNLDSRIGAEVSLPHWRRAQQTLKATTALYRTQTDAYDETGVGLSADVQRRFGKTSYVTVGGSLGYSQTDERQATTLRPLGRDLIAVAALGALALDRSDDPLDPKRGWRVEARLEPTLISGSNTLPYLRAQAQGTAYMPFGEKARTVLAGRVKVGSIIGGLIPEVPASRRFYSGGGGSVRGYAYQGIGPRLSDNTPEGGLSLTEASFELRQKLTARWGVVAFIDAGSIVSDPTPSFKDLSVGAGLGVRYDLGFGPIRADIAVPLNKRKGDPSFQVYLSIGQSF</sequence>
<dbReference type="PANTHER" id="PTHR12815:SF42">
    <property type="entry name" value="BACTERIAL SURFACE ANTIGEN (D15) DOMAIN-CONTAINING PROTEIN"/>
    <property type="match status" value="1"/>
</dbReference>
<name>A0ABW3T350_9CAUL</name>
<dbReference type="Gene3D" id="3.10.20.310">
    <property type="entry name" value="membrane protein fhac"/>
    <property type="match status" value="1"/>
</dbReference>
<keyword evidence="6" id="KW-1185">Reference proteome</keyword>
<dbReference type="InterPro" id="IPR000184">
    <property type="entry name" value="Bac_surfAg_D15"/>
</dbReference>
<feature type="domain" description="Bacterial surface antigen (D15)" evidence="4">
    <location>
        <begin position="297"/>
        <end position="594"/>
    </location>
</feature>
<dbReference type="PANTHER" id="PTHR12815">
    <property type="entry name" value="SORTING AND ASSEMBLY MACHINERY SAMM50 PROTEIN FAMILY MEMBER"/>
    <property type="match status" value="1"/>
</dbReference>
<dbReference type="EMBL" id="JBHTLQ010000012">
    <property type="protein sequence ID" value="MFD1190407.1"/>
    <property type="molecule type" value="Genomic_DNA"/>
</dbReference>
<accession>A0ABW3T350</accession>
<evidence type="ECO:0000256" key="3">
    <source>
        <dbReference type="ARBA" id="ARBA00023136"/>
    </source>
</evidence>
<keyword evidence="2" id="KW-1134">Transmembrane beta strand</keyword>
<reference evidence="6" key="1">
    <citation type="journal article" date="2019" name="Int. J. Syst. Evol. Microbiol.">
        <title>The Global Catalogue of Microorganisms (GCM) 10K type strain sequencing project: providing services to taxonomists for standard genome sequencing and annotation.</title>
        <authorList>
            <consortium name="The Broad Institute Genomics Platform"/>
            <consortium name="The Broad Institute Genome Sequencing Center for Infectious Disease"/>
            <person name="Wu L."/>
            <person name="Ma J."/>
        </authorList>
    </citation>
    <scope>NUCLEOTIDE SEQUENCE [LARGE SCALE GENOMIC DNA]</scope>
    <source>
        <strain evidence="6">CCUG 55074</strain>
    </source>
</reference>
<evidence type="ECO:0000256" key="1">
    <source>
        <dbReference type="ARBA" id="ARBA00004370"/>
    </source>
</evidence>
<gene>
    <name evidence="5" type="ORF">ACFQ27_07425</name>
</gene>
<dbReference type="InterPro" id="IPR039910">
    <property type="entry name" value="D15-like"/>
</dbReference>
<dbReference type="Gene3D" id="2.40.160.50">
    <property type="entry name" value="membrane protein fhac: a member of the omp85/tpsb transporter family"/>
    <property type="match status" value="1"/>
</dbReference>
<evidence type="ECO:0000256" key="2">
    <source>
        <dbReference type="ARBA" id="ARBA00022452"/>
    </source>
</evidence>
<organism evidence="5 6">
    <name type="scientific">Phenylobacterium conjunctum</name>
    <dbReference type="NCBI Taxonomy" id="1298959"/>
    <lineage>
        <taxon>Bacteria</taxon>
        <taxon>Pseudomonadati</taxon>
        <taxon>Pseudomonadota</taxon>
        <taxon>Alphaproteobacteria</taxon>
        <taxon>Caulobacterales</taxon>
        <taxon>Caulobacteraceae</taxon>
        <taxon>Phenylobacterium</taxon>
    </lineage>
</organism>
<evidence type="ECO:0000313" key="5">
    <source>
        <dbReference type="EMBL" id="MFD1190407.1"/>
    </source>
</evidence>
<dbReference type="RefSeq" id="WP_377353147.1">
    <property type="nucleotide sequence ID" value="NZ_JBHTLQ010000012.1"/>
</dbReference>